<protein>
    <recommendedName>
        <fullName evidence="1">DUF4007 domain-containing protein</fullName>
    </recommendedName>
</protein>
<proteinExistence type="predicted"/>
<dbReference type="InterPro" id="IPR025248">
    <property type="entry name" value="DUF4007"/>
</dbReference>
<evidence type="ECO:0000313" key="2">
    <source>
        <dbReference type="EMBL" id="OBR95139.1"/>
    </source>
</evidence>
<accession>A0A1A6AYI3</accession>
<keyword evidence="3" id="KW-1185">Reference proteome</keyword>
<comment type="caution">
    <text evidence="2">The sequence shown here is derived from an EMBL/GenBank/DDBJ whole genome shotgun (WGS) entry which is preliminary data.</text>
</comment>
<dbReference type="EMBL" id="LROS01000010">
    <property type="protein sequence ID" value="OBR95139.1"/>
    <property type="molecule type" value="Genomic_DNA"/>
</dbReference>
<dbReference type="Proteomes" id="UP000093954">
    <property type="component" value="Unassembled WGS sequence"/>
</dbReference>
<name>A0A1A6AYI3_9CLOT</name>
<dbReference type="AlphaFoldDB" id="A0A1A6AYI3"/>
<reference evidence="2 3" key="1">
    <citation type="journal article" date="2012" name="Front. Microbiol.">
        <title>Draft Genome Sequence of the Virulent Strain 01-B526 of the Fish Pathogen Aeromonas salmonicida.</title>
        <authorList>
            <person name="Charette S.J."/>
            <person name="Brochu F."/>
            <person name="Boyle B."/>
            <person name="Filion G."/>
            <person name="Tanaka K.H."/>
            <person name="Derome N."/>
        </authorList>
    </citation>
    <scope>NUCLEOTIDE SEQUENCE [LARGE SCALE GENOMIC DNA]</scope>
    <source>
        <strain evidence="2 3">P11</strain>
    </source>
</reference>
<sequence length="292" mass="34474">MAEKKIPFRLKGHEKFVLRDGWLNKGLQAVDNNERIFLEDNAPDELGVGNNMVKSIRYWLKAFKLIHEKPGKGAYLTSFADAILEYDRYFENDFTLWILHSNLVRNIEEATTWYMFFNRCDAEEFNREEIKDIIVSEIIKYVKHSNFSKLSVKNDIDVLLNMYCKEKGADYDPEDKNVCPLSELGLIFKKNDIYVRRQPDIRKLSEWVILYELLNIFKDNKSISIDTISQGERSIGNMYNLSRVTINEYLDKLENMDFIRVIRTAGLDVVMKETDMTAEKAIDEYYKNHQMR</sequence>
<dbReference type="Pfam" id="PF13182">
    <property type="entry name" value="DUF4007"/>
    <property type="match status" value="1"/>
</dbReference>
<dbReference type="RefSeq" id="WP_065077347.1">
    <property type="nucleotide sequence ID" value="NZ_LROS01000010.1"/>
</dbReference>
<dbReference type="PATRIC" id="fig|1353534.3.peg.994"/>
<gene>
    <name evidence="2" type="ORF">CLRAG_09770</name>
</gene>
<organism evidence="2 3">
    <name type="scientific">Clostridium ragsdalei P11</name>
    <dbReference type="NCBI Taxonomy" id="1353534"/>
    <lineage>
        <taxon>Bacteria</taxon>
        <taxon>Bacillati</taxon>
        <taxon>Bacillota</taxon>
        <taxon>Clostridia</taxon>
        <taxon>Eubacteriales</taxon>
        <taxon>Clostridiaceae</taxon>
        <taxon>Clostridium</taxon>
    </lineage>
</organism>
<feature type="domain" description="DUF4007" evidence="1">
    <location>
        <begin position="12"/>
        <end position="286"/>
    </location>
</feature>
<evidence type="ECO:0000259" key="1">
    <source>
        <dbReference type="Pfam" id="PF13182"/>
    </source>
</evidence>
<evidence type="ECO:0000313" key="3">
    <source>
        <dbReference type="Proteomes" id="UP000093954"/>
    </source>
</evidence>